<evidence type="ECO:0000313" key="1">
    <source>
        <dbReference type="EMBL" id="KAF7366289.1"/>
    </source>
</evidence>
<evidence type="ECO:0000313" key="2">
    <source>
        <dbReference type="Proteomes" id="UP000623467"/>
    </source>
</evidence>
<dbReference type="Proteomes" id="UP000623467">
    <property type="component" value="Unassembled WGS sequence"/>
</dbReference>
<dbReference type="AlphaFoldDB" id="A0A8H6YX19"/>
<gene>
    <name evidence="1" type="ORF">MSAN_00885100</name>
</gene>
<comment type="caution">
    <text evidence="1">The sequence shown here is derived from an EMBL/GenBank/DDBJ whole genome shotgun (WGS) entry which is preliminary data.</text>
</comment>
<name>A0A8H6YX19_9AGAR</name>
<proteinExistence type="predicted"/>
<accession>A0A8H6YX19</accession>
<dbReference type="OrthoDB" id="3365698at2759"/>
<reference evidence="1" key="1">
    <citation type="submission" date="2020-05" db="EMBL/GenBank/DDBJ databases">
        <title>Mycena genomes resolve the evolution of fungal bioluminescence.</title>
        <authorList>
            <person name="Tsai I.J."/>
        </authorList>
    </citation>
    <scope>NUCLEOTIDE SEQUENCE</scope>
    <source>
        <strain evidence="1">160909Yilan</strain>
    </source>
</reference>
<keyword evidence="2" id="KW-1185">Reference proteome</keyword>
<organism evidence="1 2">
    <name type="scientific">Mycena sanguinolenta</name>
    <dbReference type="NCBI Taxonomy" id="230812"/>
    <lineage>
        <taxon>Eukaryota</taxon>
        <taxon>Fungi</taxon>
        <taxon>Dikarya</taxon>
        <taxon>Basidiomycota</taxon>
        <taxon>Agaricomycotina</taxon>
        <taxon>Agaricomycetes</taxon>
        <taxon>Agaricomycetidae</taxon>
        <taxon>Agaricales</taxon>
        <taxon>Marasmiineae</taxon>
        <taxon>Mycenaceae</taxon>
        <taxon>Mycena</taxon>
    </lineage>
</organism>
<sequence length="453" mass="51344">MAETTKPSTCLDNPKDNNPLVKHKSAVVHRIPTETLSHIFTFTLPPHRLNDEPAPWTISAVCSHWRETVICQPGFWVFIDLRYFNRQKFTNRFRLETQLSRSASLPLSVNFTTLDRTFSSEDLSLLQLITVHARRWETLSMMGPVALYTGLYNCLRDQLTLLRVLEVEVEGGRADGQDDGVEVDENDLVPLLVAFKDAPRLQKVTANKIYYPFPLSLALPWSQVLRFRGSNKWNGHLRMLRSATNLVSCALQLPPETEPLPLPQSPILLPHLLQLSLPDAAILECLETPALQELYCPYAPALLSFLRRQRDLRKLFIGPPPAVWQTGIGWVPGEAPDLTRTVAAASTITILVLMLPVPAEFARDFSNLDMVPALEQFAPRLIPKEDNHELQNDFMHAVESRWQHGRLRSVKMPRLPGPWAPGFLDRIEQLQAQGMEFVLGSSITIRDEMTPDF</sequence>
<dbReference type="EMBL" id="JACAZH010000006">
    <property type="protein sequence ID" value="KAF7366289.1"/>
    <property type="molecule type" value="Genomic_DNA"/>
</dbReference>
<protein>
    <submittedName>
        <fullName evidence="1">F-box domain-containing protein</fullName>
    </submittedName>
</protein>